<dbReference type="PANTHER" id="PTHR31157:SF1">
    <property type="entry name" value="SCP DOMAIN-CONTAINING PROTEIN"/>
    <property type="match status" value="1"/>
</dbReference>
<protein>
    <recommendedName>
        <fullName evidence="3">SCP domain-containing protein</fullName>
    </recommendedName>
</protein>
<dbReference type="Gene3D" id="3.40.33.10">
    <property type="entry name" value="CAP"/>
    <property type="match status" value="1"/>
</dbReference>
<keyword evidence="2" id="KW-0732">Signal</keyword>
<dbReference type="SUPFAM" id="SSF55797">
    <property type="entry name" value="PR-1-like"/>
    <property type="match status" value="1"/>
</dbReference>
<dbReference type="EMBL" id="KZ992471">
    <property type="protein sequence ID" value="RKP10080.1"/>
    <property type="molecule type" value="Genomic_DNA"/>
</dbReference>
<feature type="compositionally biased region" description="Low complexity" evidence="1">
    <location>
        <begin position="266"/>
        <end position="285"/>
    </location>
</feature>
<organism evidence="4 5">
    <name type="scientific">Thamnocephalis sphaerospora</name>
    <dbReference type="NCBI Taxonomy" id="78915"/>
    <lineage>
        <taxon>Eukaryota</taxon>
        <taxon>Fungi</taxon>
        <taxon>Fungi incertae sedis</taxon>
        <taxon>Zoopagomycota</taxon>
        <taxon>Zoopagomycotina</taxon>
        <taxon>Zoopagomycetes</taxon>
        <taxon>Zoopagales</taxon>
        <taxon>Sigmoideomycetaceae</taxon>
        <taxon>Thamnocephalis</taxon>
    </lineage>
</organism>
<gene>
    <name evidence="4" type="ORF">THASP1DRAFT_28125</name>
</gene>
<dbReference type="AlphaFoldDB" id="A0A4P9XXA5"/>
<name>A0A4P9XXA5_9FUNG</name>
<dbReference type="STRING" id="78915.A0A4P9XXA5"/>
<evidence type="ECO:0000259" key="3">
    <source>
        <dbReference type="Pfam" id="PF00188"/>
    </source>
</evidence>
<dbReference type="CDD" id="cd05379">
    <property type="entry name" value="CAP_bacterial"/>
    <property type="match status" value="1"/>
</dbReference>
<feature type="compositionally biased region" description="Low complexity" evidence="1">
    <location>
        <begin position="159"/>
        <end position="247"/>
    </location>
</feature>
<dbReference type="InterPro" id="IPR014044">
    <property type="entry name" value="CAP_dom"/>
</dbReference>
<accession>A0A4P9XXA5</accession>
<reference evidence="5" key="1">
    <citation type="journal article" date="2018" name="Nat. Microbiol.">
        <title>Leveraging single-cell genomics to expand the fungal tree of life.</title>
        <authorList>
            <person name="Ahrendt S.R."/>
            <person name="Quandt C.A."/>
            <person name="Ciobanu D."/>
            <person name="Clum A."/>
            <person name="Salamov A."/>
            <person name="Andreopoulos B."/>
            <person name="Cheng J.F."/>
            <person name="Woyke T."/>
            <person name="Pelin A."/>
            <person name="Henrissat B."/>
            <person name="Reynolds N.K."/>
            <person name="Benny G.L."/>
            <person name="Smith M.E."/>
            <person name="James T.Y."/>
            <person name="Grigoriev I.V."/>
        </authorList>
    </citation>
    <scope>NUCLEOTIDE SEQUENCE [LARGE SCALE GENOMIC DNA]</scope>
    <source>
        <strain evidence="5">RSA 1356</strain>
    </source>
</reference>
<feature type="signal peptide" evidence="2">
    <location>
        <begin position="1"/>
        <end position="23"/>
    </location>
</feature>
<feature type="region of interest" description="Disordered" evidence="1">
    <location>
        <begin position="159"/>
        <end position="296"/>
    </location>
</feature>
<proteinExistence type="predicted"/>
<dbReference type="PANTHER" id="PTHR31157">
    <property type="entry name" value="SCP DOMAIN-CONTAINING PROTEIN"/>
    <property type="match status" value="1"/>
</dbReference>
<feature type="domain" description="SCP" evidence="3">
    <location>
        <begin position="32"/>
        <end position="148"/>
    </location>
</feature>
<sequence length="296" mass="30304">MLKRFVPLALLASLAVFVGYAAATPIAVDDMLTLVNKERQQKGLAAVVVLPALTQLAQSHADRMAQTKQMMPRFPDETQLIQRIVSAAPQLQWTMSRINVGTGSTAAAVVKMFMGSEQTSANMLSESTHCGFGASAGDNGQTYWAQIFAHGQAAAPASQTSAESISSASPNTVTSSTPSQTPSLNTDSSSAAPSTATQTTTAPSTTASPTTTPSTTPSSTAPSTTPSTAAPSTTTPITAVPSTVLPTTPLPPTPTVSPVSTPPKSPASASTSATTHTPPKSTTPVQADSPLKRPWE</sequence>
<evidence type="ECO:0000256" key="2">
    <source>
        <dbReference type="SAM" id="SignalP"/>
    </source>
</evidence>
<dbReference type="Proteomes" id="UP000271241">
    <property type="component" value="Unassembled WGS sequence"/>
</dbReference>
<feature type="chain" id="PRO_5020456431" description="SCP domain-containing protein" evidence="2">
    <location>
        <begin position="24"/>
        <end position="296"/>
    </location>
</feature>
<evidence type="ECO:0000313" key="4">
    <source>
        <dbReference type="EMBL" id="RKP10080.1"/>
    </source>
</evidence>
<evidence type="ECO:0000256" key="1">
    <source>
        <dbReference type="SAM" id="MobiDB-lite"/>
    </source>
</evidence>
<feature type="compositionally biased region" description="Pro residues" evidence="1">
    <location>
        <begin position="248"/>
        <end position="265"/>
    </location>
</feature>
<keyword evidence="5" id="KW-1185">Reference proteome</keyword>
<dbReference type="InterPro" id="IPR035940">
    <property type="entry name" value="CAP_sf"/>
</dbReference>
<evidence type="ECO:0000313" key="5">
    <source>
        <dbReference type="Proteomes" id="UP000271241"/>
    </source>
</evidence>
<dbReference type="Pfam" id="PF00188">
    <property type="entry name" value="CAP"/>
    <property type="match status" value="1"/>
</dbReference>